<gene>
    <name evidence="2" type="ORF">ACFFR3_18405</name>
</gene>
<name>A0ABV5NMG8_9ACTN</name>
<evidence type="ECO:0000256" key="1">
    <source>
        <dbReference type="SAM" id="MobiDB-lite"/>
    </source>
</evidence>
<protein>
    <submittedName>
        <fullName evidence="2">Uncharacterized protein</fullName>
    </submittedName>
</protein>
<reference evidence="2 3" key="1">
    <citation type="submission" date="2024-09" db="EMBL/GenBank/DDBJ databases">
        <authorList>
            <person name="Sun Q."/>
            <person name="Mori K."/>
        </authorList>
    </citation>
    <scope>NUCLEOTIDE SEQUENCE [LARGE SCALE GENOMIC DNA]</scope>
    <source>
        <strain evidence="2 3">JCM 3324</strain>
    </source>
</reference>
<proteinExistence type="predicted"/>
<evidence type="ECO:0000313" key="3">
    <source>
        <dbReference type="Proteomes" id="UP001589568"/>
    </source>
</evidence>
<comment type="caution">
    <text evidence="2">The sequence shown here is derived from an EMBL/GenBank/DDBJ whole genome shotgun (WGS) entry which is preliminary data.</text>
</comment>
<dbReference type="Proteomes" id="UP001589568">
    <property type="component" value="Unassembled WGS sequence"/>
</dbReference>
<accession>A0ABV5NMG8</accession>
<evidence type="ECO:0000313" key="2">
    <source>
        <dbReference type="EMBL" id="MFB9471498.1"/>
    </source>
</evidence>
<dbReference type="EMBL" id="JBHMCF010000013">
    <property type="protein sequence ID" value="MFB9471498.1"/>
    <property type="molecule type" value="Genomic_DNA"/>
</dbReference>
<sequence>MTEFFKTQQSGRPHPTEVECGYQTVSGPSGRYLQLSTYGSDGRQSEKKVSQTLQLDRERAAMLLKIIKETFPDLD</sequence>
<organism evidence="2 3">
    <name type="scientific">Nonomuraea salmonea</name>
    <dbReference type="NCBI Taxonomy" id="46181"/>
    <lineage>
        <taxon>Bacteria</taxon>
        <taxon>Bacillati</taxon>
        <taxon>Actinomycetota</taxon>
        <taxon>Actinomycetes</taxon>
        <taxon>Streptosporangiales</taxon>
        <taxon>Streptosporangiaceae</taxon>
        <taxon>Nonomuraea</taxon>
    </lineage>
</organism>
<feature type="compositionally biased region" description="Polar residues" evidence="1">
    <location>
        <begin position="1"/>
        <end position="11"/>
    </location>
</feature>
<keyword evidence="3" id="KW-1185">Reference proteome</keyword>
<feature type="region of interest" description="Disordered" evidence="1">
    <location>
        <begin position="1"/>
        <end position="23"/>
    </location>
</feature>